<feature type="transmembrane region" description="Helical" evidence="2">
    <location>
        <begin position="263"/>
        <end position="282"/>
    </location>
</feature>
<dbReference type="PANTHER" id="PTHR34502">
    <property type="entry name" value="DUF6594 DOMAIN-CONTAINING PROTEIN-RELATED"/>
    <property type="match status" value="1"/>
</dbReference>
<gene>
    <name evidence="4" type="ORF">QBC33DRAFT_548884</name>
</gene>
<protein>
    <recommendedName>
        <fullName evidence="3">DUF6594 domain-containing protein</fullName>
    </recommendedName>
</protein>
<organism evidence="4 5">
    <name type="scientific">Phialemonium atrogriseum</name>
    <dbReference type="NCBI Taxonomy" id="1093897"/>
    <lineage>
        <taxon>Eukaryota</taxon>
        <taxon>Fungi</taxon>
        <taxon>Dikarya</taxon>
        <taxon>Ascomycota</taxon>
        <taxon>Pezizomycotina</taxon>
        <taxon>Sordariomycetes</taxon>
        <taxon>Sordariomycetidae</taxon>
        <taxon>Cephalothecales</taxon>
        <taxon>Cephalothecaceae</taxon>
        <taxon>Phialemonium</taxon>
    </lineage>
</organism>
<evidence type="ECO:0000259" key="3">
    <source>
        <dbReference type="Pfam" id="PF20237"/>
    </source>
</evidence>
<evidence type="ECO:0000256" key="1">
    <source>
        <dbReference type="SAM" id="MobiDB-lite"/>
    </source>
</evidence>
<feature type="region of interest" description="Disordered" evidence="1">
    <location>
        <begin position="1"/>
        <end position="22"/>
    </location>
</feature>
<evidence type="ECO:0000313" key="5">
    <source>
        <dbReference type="Proteomes" id="UP001244011"/>
    </source>
</evidence>
<dbReference type="PANTHER" id="PTHR34502:SF5">
    <property type="entry name" value="DUF6594 DOMAIN-CONTAINING PROTEIN"/>
    <property type="match status" value="1"/>
</dbReference>
<dbReference type="EMBL" id="MU839025">
    <property type="protein sequence ID" value="KAK1763653.1"/>
    <property type="molecule type" value="Genomic_DNA"/>
</dbReference>
<evidence type="ECO:0000256" key="2">
    <source>
        <dbReference type="SAM" id="Phobius"/>
    </source>
</evidence>
<keyword evidence="2" id="KW-0472">Membrane</keyword>
<dbReference type="Proteomes" id="UP001244011">
    <property type="component" value="Unassembled WGS sequence"/>
</dbReference>
<dbReference type="Pfam" id="PF20237">
    <property type="entry name" value="DUF6594"/>
    <property type="match status" value="1"/>
</dbReference>
<evidence type="ECO:0000313" key="4">
    <source>
        <dbReference type="EMBL" id="KAK1763653.1"/>
    </source>
</evidence>
<sequence length="316" mass="35556">MIGHQNMSEESNEDLGEVLGLPDNPAEGYDRLGQFMGNLPEFTAFRRFGALGAEDLLYRQAELVELERSLRKYQKKDKESAHEDRERYAYDWDTLQLSGSDNAPEGNDGAQLETILEIREKLKEYYDALLRHHKVLELRRPLQGQVRALNGWMDNPIMGNIILEGSDRKTWSEPNLDDMVTLKPPSPEDSFTSELTLRLVHRYNSLLGRHIHREETEDYLQNTVRYRDEGTFRVLKTLATLVACLLPIAGIAALYVIQDMPGRLGATAIFTALFSFSLNIITTASTKDIFGATAAFAAVLVVFIGTNDASCPQGNT</sequence>
<keyword evidence="2" id="KW-0812">Transmembrane</keyword>
<name>A0AAJ0BUJ0_9PEZI</name>
<dbReference type="GeneID" id="85312097"/>
<feature type="domain" description="DUF6594" evidence="3">
    <location>
        <begin position="29"/>
        <end position="301"/>
    </location>
</feature>
<dbReference type="AlphaFoldDB" id="A0AAJ0BUJ0"/>
<keyword evidence="2" id="KW-1133">Transmembrane helix</keyword>
<comment type="caution">
    <text evidence="4">The sequence shown here is derived from an EMBL/GenBank/DDBJ whole genome shotgun (WGS) entry which is preliminary data.</text>
</comment>
<dbReference type="InterPro" id="IPR046529">
    <property type="entry name" value="DUF6594"/>
</dbReference>
<reference evidence="4" key="1">
    <citation type="submission" date="2023-06" db="EMBL/GenBank/DDBJ databases">
        <title>Genome-scale phylogeny and comparative genomics of the fungal order Sordariales.</title>
        <authorList>
            <consortium name="Lawrence Berkeley National Laboratory"/>
            <person name="Hensen N."/>
            <person name="Bonometti L."/>
            <person name="Westerberg I."/>
            <person name="Brannstrom I.O."/>
            <person name="Guillou S."/>
            <person name="Cros-Aarteil S."/>
            <person name="Calhoun S."/>
            <person name="Haridas S."/>
            <person name="Kuo A."/>
            <person name="Mondo S."/>
            <person name="Pangilinan J."/>
            <person name="Riley R."/>
            <person name="Labutti K."/>
            <person name="Andreopoulos B."/>
            <person name="Lipzen A."/>
            <person name="Chen C."/>
            <person name="Yanf M."/>
            <person name="Daum C."/>
            <person name="Ng V."/>
            <person name="Clum A."/>
            <person name="Steindorff A."/>
            <person name="Ohm R."/>
            <person name="Martin F."/>
            <person name="Silar P."/>
            <person name="Natvig D."/>
            <person name="Lalanne C."/>
            <person name="Gautier V."/>
            <person name="Ament-Velasquez S.L."/>
            <person name="Kruys A."/>
            <person name="Hutchinson M.I."/>
            <person name="Powell A.J."/>
            <person name="Barry K."/>
            <person name="Miller A.N."/>
            <person name="Grigoriev I.V."/>
            <person name="Debuchy R."/>
            <person name="Gladieux P."/>
            <person name="Thoren M.H."/>
            <person name="Johannesson H."/>
        </authorList>
    </citation>
    <scope>NUCLEOTIDE SEQUENCE</scope>
    <source>
        <strain evidence="4">8032-3</strain>
    </source>
</reference>
<feature type="transmembrane region" description="Helical" evidence="2">
    <location>
        <begin position="289"/>
        <end position="306"/>
    </location>
</feature>
<keyword evidence="5" id="KW-1185">Reference proteome</keyword>
<proteinExistence type="predicted"/>
<feature type="transmembrane region" description="Helical" evidence="2">
    <location>
        <begin position="234"/>
        <end position="257"/>
    </location>
</feature>
<accession>A0AAJ0BUJ0</accession>
<dbReference type="RefSeq" id="XP_060279866.1">
    <property type="nucleotide sequence ID" value="XM_060428910.1"/>
</dbReference>